<dbReference type="Pfam" id="PF13289">
    <property type="entry name" value="SIR2_2"/>
    <property type="match status" value="1"/>
</dbReference>
<reference evidence="3" key="2">
    <citation type="submission" date="2016-01" db="EMBL/GenBank/DDBJ databases">
        <authorList>
            <person name="Poehlein A."/>
            <person name="Schlien K."/>
            <person name="Gottschalk G."/>
            <person name="Buckel W."/>
            <person name="Daniel R."/>
        </authorList>
    </citation>
    <scope>NUCLEOTIDE SEQUENCE [LARGE SCALE GENOMIC DNA]</scope>
    <source>
        <strain evidence="3">X2</strain>
    </source>
</reference>
<dbReference type="EMBL" id="CP014223">
    <property type="protein sequence ID" value="AMJ41965.1"/>
    <property type="molecule type" value="Genomic_DNA"/>
</dbReference>
<dbReference type="AlphaFoldDB" id="A0A0X8VDX9"/>
<name>A0A0X8VDX9_ANAPI</name>
<accession>A0A0X8VDX9</accession>
<dbReference type="OrthoDB" id="9808492at2"/>
<dbReference type="Proteomes" id="UP000184204">
    <property type="component" value="Unassembled WGS sequence"/>
</dbReference>
<gene>
    <name evidence="1" type="ORF">CPRO_23990</name>
    <name evidence="2" type="ORF">SAMN02745151_02258</name>
</gene>
<proteinExistence type="predicted"/>
<dbReference type="EMBL" id="FQUA01000011">
    <property type="protein sequence ID" value="SHE93888.1"/>
    <property type="molecule type" value="Genomic_DNA"/>
</dbReference>
<reference evidence="4" key="4">
    <citation type="submission" date="2016-11" db="EMBL/GenBank/DDBJ databases">
        <authorList>
            <person name="Jaros S."/>
            <person name="Januszkiewicz K."/>
            <person name="Wedrychowicz H."/>
        </authorList>
    </citation>
    <scope>NUCLEOTIDE SEQUENCE [LARGE SCALE GENOMIC DNA]</scope>
    <source>
        <strain evidence="4">DSM 1682</strain>
    </source>
</reference>
<evidence type="ECO:0000313" key="3">
    <source>
        <dbReference type="Proteomes" id="UP000068026"/>
    </source>
</evidence>
<protein>
    <submittedName>
        <fullName evidence="2">SIR2-like domain-containing protein</fullName>
    </submittedName>
</protein>
<dbReference type="KEGG" id="cpro:CPRO_23990"/>
<evidence type="ECO:0000313" key="4">
    <source>
        <dbReference type="Proteomes" id="UP000184204"/>
    </source>
</evidence>
<evidence type="ECO:0000313" key="2">
    <source>
        <dbReference type="EMBL" id="SHE93888.1"/>
    </source>
</evidence>
<dbReference type="Proteomes" id="UP000068026">
    <property type="component" value="Chromosome"/>
</dbReference>
<sequence length="392" mass="46420">MAKVKIINSKEFKSEFKKMIESSNINLLLGAGFAHGIVDTLGDTEKILEVINKNNRDDKYTVIEAFIFWKFFEKSIYPLCHKINELNIKNQIEFIRLWRNILNARESAVINKQANIFTTNYDVVLEYALESNFIDYNDGFKGRINPYFSTANFNRLYFERAIFTNRSVEVPIFNLMKLHGSVTWKIEEGKQRRIVYNEYIKSIEVFYTCFCKLFTDFTETEEKILGVDDWCKCDEKVLDEILPEKFDGIKDTYIDFVKNFKDSFKIVNPTKQKFSDTLMDKNYYELMRIYSNELEKNNTVLITQGFSFEDEHIQEITMRALGNPSLMVIIFAFRKDDIDNYCEKFEKFQNVWVVKTDKPSEDEIKGGKREHLLDLPFLNKELEDLFGEFKDE</sequence>
<keyword evidence="3" id="KW-1185">Reference proteome</keyword>
<dbReference type="RefSeq" id="WP_066052037.1">
    <property type="nucleotide sequence ID" value="NZ_CP014223.1"/>
</dbReference>
<organism evidence="2 4">
    <name type="scientific">Anaerotignum propionicum DSM 1682</name>
    <dbReference type="NCBI Taxonomy" id="991789"/>
    <lineage>
        <taxon>Bacteria</taxon>
        <taxon>Bacillati</taxon>
        <taxon>Bacillota</taxon>
        <taxon>Clostridia</taxon>
        <taxon>Lachnospirales</taxon>
        <taxon>Anaerotignaceae</taxon>
        <taxon>Anaerotignum</taxon>
    </lineage>
</organism>
<evidence type="ECO:0000313" key="1">
    <source>
        <dbReference type="EMBL" id="AMJ41965.1"/>
    </source>
</evidence>
<reference evidence="2" key="3">
    <citation type="submission" date="2016-11" db="EMBL/GenBank/DDBJ databases">
        <authorList>
            <person name="Varghese N."/>
            <person name="Submissions S."/>
        </authorList>
    </citation>
    <scope>NUCLEOTIDE SEQUENCE</scope>
    <source>
        <strain evidence="2">DSM 1682</strain>
    </source>
</reference>
<reference evidence="1 3" key="1">
    <citation type="journal article" date="2016" name="Genome Announc.">
        <title>Complete Genome Sequence of the Amino Acid-Fermenting Clostridium propionicum X2 (DSM 1682).</title>
        <authorList>
            <person name="Poehlein A."/>
            <person name="Schlien K."/>
            <person name="Chowdhury N.P."/>
            <person name="Gottschalk G."/>
            <person name="Buckel W."/>
            <person name="Daniel R."/>
        </authorList>
    </citation>
    <scope>NUCLEOTIDE SEQUENCE [LARGE SCALE GENOMIC DNA]</scope>
    <source>
        <strain evidence="1 3">X2</strain>
    </source>
</reference>